<keyword evidence="1" id="KW-1133">Transmembrane helix</keyword>
<reference evidence="2 3" key="1">
    <citation type="submission" date="2020-08" db="EMBL/GenBank/DDBJ databases">
        <title>Genomic Encyclopedia of Type Strains, Phase IV (KMG-IV): sequencing the most valuable type-strain genomes for metagenomic binning, comparative biology and taxonomic classification.</title>
        <authorList>
            <person name="Goeker M."/>
        </authorList>
    </citation>
    <scope>NUCLEOTIDE SEQUENCE [LARGE SCALE GENOMIC DNA]</scope>
    <source>
        <strain evidence="2 3">DSM 7465</strain>
    </source>
</reference>
<comment type="caution">
    <text evidence="2">The sequence shown here is derived from an EMBL/GenBank/DDBJ whole genome shotgun (WGS) entry which is preliminary data.</text>
</comment>
<gene>
    <name evidence="2" type="ORF">HNQ99_000031</name>
</gene>
<keyword evidence="3" id="KW-1185">Reference proteome</keyword>
<feature type="transmembrane region" description="Helical" evidence="1">
    <location>
        <begin position="271"/>
        <end position="289"/>
    </location>
</feature>
<feature type="transmembrane region" description="Helical" evidence="1">
    <location>
        <begin position="295"/>
        <end position="315"/>
    </location>
</feature>
<dbReference type="EMBL" id="JACHOV010000001">
    <property type="protein sequence ID" value="MBB4639751.1"/>
    <property type="molecule type" value="Genomic_DNA"/>
</dbReference>
<feature type="transmembrane region" description="Helical" evidence="1">
    <location>
        <begin position="232"/>
        <end position="259"/>
    </location>
</feature>
<dbReference type="AlphaFoldDB" id="A0A840HPV5"/>
<name>A0A840HPV5_9SPHN</name>
<organism evidence="2 3">
    <name type="scientific">Rhizorhapis suberifaciens</name>
    <name type="common">corky root of lettuce</name>
    <dbReference type="NCBI Taxonomy" id="13656"/>
    <lineage>
        <taxon>Bacteria</taxon>
        <taxon>Pseudomonadati</taxon>
        <taxon>Pseudomonadota</taxon>
        <taxon>Alphaproteobacteria</taxon>
        <taxon>Sphingomonadales</taxon>
        <taxon>Sphingomonadaceae</taxon>
        <taxon>Rhizorhapis</taxon>
    </lineage>
</organism>
<feature type="transmembrane region" description="Helical" evidence="1">
    <location>
        <begin position="137"/>
        <end position="170"/>
    </location>
</feature>
<keyword evidence="1" id="KW-0472">Membrane</keyword>
<protein>
    <recommendedName>
        <fullName evidence="4">DUF2723 domain-containing protein</fullName>
    </recommendedName>
</protein>
<evidence type="ECO:0000313" key="2">
    <source>
        <dbReference type="EMBL" id="MBB4639751.1"/>
    </source>
</evidence>
<evidence type="ECO:0000256" key="1">
    <source>
        <dbReference type="SAM" id="Phobius"/>
    </source>
</evidence>
<evidence type="ECO:0000313" key="3">
    <source>
        <dbReference type="Proteomes" id="UP000575068"/>
    </source>
</evidence>
<accession>A0A840HPV5</accession>
<dbReference type="Proteomes" id="UP000575068">
    <property type="component" value="Unassembled WGS sequence"/>
</dbReference>
<proteinExistence type="predicted"/>
<feature type="transmembrane region" description="Helical" evidence="1">
    <location>
        <begin position="177"/>
        <end position="195"/>
    </location>
</feature>
<keyword evidence="1" id="KW-0812">Transmembrane</keyword>
<evidence type="ECO:0008006" key="4">
    <source>
        <dbReference type="Google" id="ProtNLM"/>
    </source>
</evidence>
<feature type="transmembrane region" description="Helical" evidence="1">
    <location>
        <begin position="327"/>
        <end position="346"/>
    </location>
</feature>
<sequence length="453" mass="50326">MANFDADIFSHGRLFWPIPAEWRPYAEALNQEFILPIGNHKAWVSAYLPINAALRAVVGLVADPALTSPLFVGAGAIALWQVAKHLWPEPGSERIVAMLLYAGSSQVVLTGMTSYAMSGHLALNLIWLALFLHNRPASHAAALIVGFLATGLHQPLFHPLFVLPFMWLLFRERRWRLMMFYGLGYGLICLFWLAWPVWISSQAAGQIAAHSVPGTGYVDRLLRTVRFPGIDALWLMALNLARFVTWQHVLLMPLVLLGVRMTWRGDAIGRALAASLALPVAAMLILLPYQGHGWGYRYMHGVIGSACLLGAYGWRSLESEGRSIRRAMLWSSAITLLLLIPTRAWMTHRMVAPYAEISAMIDRSGAQIAIIDEGAAPFAQDIVFNRPDLSNKPVRLMSVSSDQRAFGALCWEKDVVLHNAREFGKIRRIFGNATQTNDNSRAFAITVNCYAAK</sequence>